<evidence type="ECO:0000256" key="2">
    <source>
        <dbReference type="SAM" id="SignalP"/>
    </source>
</evidence>
<gene>
    <name evidence="4" type="ORF">LADA_0F11826G</name>
</gene>
<evidence type="ECO:0000313" key="4">
    <source>
        <dbReference type="EMBL" id="SCU91755.1"/>
    </source>
</evidence>
<dbReference type="Proteomes" id="UP000190274">
    <property type="component" value="Chromosome F"/>
</dbReference>
<proteinExistence type="predicted"/>
<dbReference type="Gene3D" id="1.20.900.10">
    <property type="entry name" value="Dbl homology (DH) domain"/>
    <property type="match status" value="1"/>
</dbReference>
<feature type="chain" id="PRO_5009236107" evidence="2">
    <location>
        <begin position="19"/>
        <end position="731"/>
    </location>
</feature>
<feature type="region of interest" description="Disordered" evidence="1">
    <location>
        <begin position="656"/>
        <end position="681"/>
    </location>
</feature>
<feature type="domain" description="DH" evidence="3">
    <location>
        <begin position="71"/>
        <end position="300"/>
    </location>
</feature>
<dbReference type="AlphaFoldDB" id="A0A1G4JMG7"/>
<organism evidence="4 5">
    <name type="scientific">Lachancea dasiensis</name>
    <dbReference type="NCBI Taxonomy" id="1072105"/>
    <lineage>
        <taxon>Eukaryota</taxon>
        <taxon>Fungi</taxon>
        <taxon>Dikarya</taxon>
        <taxon>Ascomycota</taxon>
        <taxon>Saccharomycotina</taxon>
        <taxon>Saccharomycetes</taxon>
        <taxon>Saccharomycetales</taxon>
        <taxon>Saccharomycetaceae</taxon>
        <taxon>Lachancea</taxon>
    </lineage>
</organism>
<protein>
    <submittedName>
        <fullName evidence="4">LADA_0F11826g1_1</fullName>
    </submittedName>
</protein>
<dbReference type="GO" id="GO:0005085">
    <property type="term" value="F:guanyl-nucleotide exchange factor activity"/>
    <property type="evidence" value="ECO:0007669"/>
    <property type="project" value="InterPro"/>
</dbReference>
<keyword evidence="5" id="KW-1185">Reference proteome</keyword>
<reference evidence="4 5" key="1">
    <citation type="submission" date="2016-03" db="EMBL/GenBank/DDBJ databases">
        <authorList>
            <person name="Devillers H."/>
        </authorList>
    </citation>
    <scope>NUCLEOTIDE SEQUENCE [LARGE SCALE GENOMIC DNA]</scope>
    <source>
        <strain evidence="4">CBS 10888</strain>
    </source>
</reference>
<dbReference type="OrthoDB" id="8059989at2759"/>
<dbReference type="Pfam" id="PF00621">
    <property type="entry name" value="RhoGEF"/>
    <property type="match status" value="1"/>
</dbReference>
<dbReference type="PROSITE" id="PS50010">
    <property type="entry name" value="DH_2"/>
    <property type="match status" value="1"/>
</dbReference>
<sequence>MNLLARCFLCIPFMILQAMLESPVLAPLVSTELDSLGSNVTSPVQFIREYIEKTLNTPPGFPISVAAEHYKRQRLIEEILESEIEYVQMLKILQNCFLDVLTINDYIPMESLNNVVTHLLPQHEAFRDSLNNLVDGSIKRFDESTELNWSDLSLTSWDHLELCECVSKLLATKAVQVEAYRKYVQYYNQVSHLLTSMGQESQDRLLFAVLFRIELCLPKYYSRTSEQGYKRDFSFRAMIQMPINRISKYKLFLESLVLLTENPSITDVKRLDDLECFKLVKSIKTNLQEIYNALAHINEPDTGGTKSAVLRLIQNRLAFDLPEERIPIEAMGPCHLKGCLAVAWPSMDETSYTLGSYRRSRYFSRTKRTFKIESDQLGVFLFRAYLVFAEIPALSGRSPAFEWPVKFALRLSNCRLVDLEHKEGTATEGIGMVSRYMDTIKIQFDYDFKLWELLIFCRNNSEYQSWSHQLALFIDDPNDTGPPVDRRDCRNGNFRGDCVSQSTLESTLHFSDSTTFPDNMIPFISYNESLSGRFDRAKSFKRRVNNWAGQCYHGETAKIDVEFRDTLMEISPSSTRFIRPSSSWTDVRPDSSKSTIVGGAAVAPERALTSKSSVGCGIEVDPWAYNVVFTNWKRLQVEIGMGEVWSSHLERLSAGDADPADVRHEKNTDTPSSPPDTMPARSGLLVRAASDNLLPTEPKSAPVRASTFRATRWSIKRVFSRRRARKSLAAG</sequence>
<dbReference type="InterPro" id="IPR000219">
    <property type="entry name" value="DH_dom"/>
</dbReference>
<feature type="signal peptide" evidence="2">
    <location>
        <begin position="1"/>
        <end position="18"/>
    </location>
</feature>
<evidence type="ECO:0000256" key="1">
    <source>
        <dbReference type="SAM" id="MobiDB-lite"/>
    </source>
</evidence>
<dbReference type="EMBL" id="LT598458">
    <property type="protein sequence ID" value="SCU91755.1"/>
    <property type="molecule type" value="Genomic_DNA"/>
</dbReference>
<dbReference type="InterPro" id="IPR035899">
    <property type="entry name" value="DBL_dom_sf"/>
</dbReference>
<evidence type="ECO:0000313" key="5">
    <source>
        <dbReference type="Proteomes" id="UP000190274"/>
    </source>
</evidence>
<evidence type="ECO:0000259" key="3">
    <source>
        <dbReference type="PROSITE" id="PS50010"/>
    </source>
</evidence>
<name>A0A1G4JMG7_9SACH</name>
<accession>A0A1G4JMG7</accession>
<dbReference type="SUPFAM" id="SSF48065">
    <property type="entry name" value="DBL homology domain (DH-domain)"/>
    <property type="match status" value="1"/>
</dbReference>
<keyword evidence="2" id="KW-0732">Signal</keyword>